<protein>
    <submittedName>
        <fullName evidence="2">MULE transposase domain-containing protein</fullName>
    </submittedName>
</protein>
<evidence type="ECO:0000313" key="2">
    <source>
        <dbReference type="WBParaSite" id="PSU_v2.g16062.t1"/>
    </source>
</evidence>
<name>A0A914YFB7_9BILA</name>
<proteinExistence type="predicted"/>
<dbReference type="PANTHER" id="PTHR47160">
    <property type="entry name" value="PUTATIVE-RELATED"/>
    <property type="match status" value="1"/>
</dbReference>
<dbReference type="Proteomes" id="UP000887577">
    <property type="component" value="Unplaced"/>
</dbReference>
<accession>A0A914YFB7</accession>
<sequence length="219" mass="24957">MVDFEKGLHNAISSVFPTADITGCFFHLCQSIRKKIAELGLIVDVRENAEVRQLCSMLRALAFLPLADVLTGFNLLKAEISERSPNLIPLCNYFEKTYLGEPTRGRRRAALFPPALWNVHQLTLLGHPRTNNSVEGFHNRLRAFFNVSKPSFYNFMSKLRTFIGSVEADQRDLLNNKPLSRLSTSWKLLEEKKLSALENYNNNEILQFLTIVGNFCSSF</sequence>
<reference evidence="2" key="1">
    <citation type="submission" date="2022-11" db="UniProtKB">
        <authorList>
            <consortium name="WormBaseParasite"/>
        </authorList>
    </citation>
    <scope>IDENTIFICATION</scope>
</reference>
<dbReference type="WBParaSite" id="PSU_v2.g16062.t1">
    <property type="protein sequence ID" value="PSU_v2.g16062.t1"/>
    <property type="gene ID" value="PSU_v2.g16062"/>
</dbReference>
<dbReference type="PANTHER" id="PTHR47160:SF10">
    <property type="entry name" value="MULE TRANSPOSASE DOMAIN-CONTAINING PROTEIN"/>
    <property type="match status" value="1"/>
</dbReference>
<evidence type="ECO:0000313" key="1">
    <source>
        <dbReference type="Proteomes" id="UP000887577"/>
    </source>
</evidence>
<keyword evidence="1" id="KW-1185">Reference proteome</keyword>
<organism evidence="1 2">
    <name type="scientific">Panagrolaimus superbus</name>
    <dbReference type="NCBI Taxonomy" id="310955"/>
    <lineage>
        <taxon>Eukaryota</taxon>
        <taxon>Metazoa</taxon>
        <taxon>Ecdysozoa</taxon>
        <taxon>Nematoda</taxon>
        <taxon>Chromadorea</taxon>
        <taxon>Rhabditida</taxon>
        <taxon>Tylenchina</taxon>
        <taxon>Panagrolaimomorpha</taxon>
        <taxon>Panagrolaimoidea</taxon>
        <taxon>Panagrolaimidae</taxon>
        <taxon>Panagrolaimus</taxon>
    </lineage>
</organism>
<dbReference type="AlphaFoldDB" id="A0A914YFB7"/>